<dbReference type="GO" id="GO:0070063">
    <property type="term" value="F:RNA polymerase binding"/>
    <property type="evidence" value="ECO:0007669"/>
    <property type="project" value="InterPro"/>
</dbReference>
<dbReference type="GO" id="GO:0032784">
    <property type="term" value="P:regulation of DNA-templated transcription elongation"/>
    <property type="evidence" value="ECO:0007669"/>
    <property type="project" value="UniProtKB-UniRule"/>
</dbReference>
<dbReference type="AlphaFoldDB" id="A0A090MHV3"/>
<proteinExistence type="inferred from homology"/>
<organism evidence="12 13">
    <name type="scientific">Afipia felis</name>
    <name type="common">Cat scratch disease bacillus</name>
    <dbReference type="NCBI Taxonomy" id="1035"/>
    <lineage>
        <taxon>Bacteria</taxon>
        <taxon>Pseudomonadati</taxon>
        <taxon>Pseudomonadota</taxon>
        <taxon>Alphaproteobacteria</taxon>
        <taxon>Hyphomicrobiales</taxon>
        <taxon>Nitrobacteraceae</taxon>
        <taxon>Afipia</taxon>
    </lineage>
</organism>
<dbReference type="InterPro" id="IPR022691">
    <property type="entry name" value="Tscrpt_elong_fac_GreA/B_N"/>
</dbReference>
<evidence type="ECO:0000256" key="4">
    <source>
        <dbReference type="ARBA" id="ARBA00023125"/>
    </source>
</evidence>
<evidence type="ECO:0000256" key="3">
    <source>
        <dbReference type="ARBA" id="ARBA00023015"/>
    </source>
</evidence>
<dbReference type="InterPro" id="IPR018151">
    <property type="entry name" value="TF_GreA/GreB_CS"/>
</dbReference>
<evidence type="ECO:0000256" key="1">
    <source>
        <dbReference type="ARBA" id="ARBA00008213"/>
    </source>
</evidence>
<evidence type="ECO:0000313" key="13">
    <source>
        <dbReference type="Proteomes" id="UP000035762"/>
    </source>
</evidence>
<comment type="similarity">
    <text evidence="1 8 9">Belongs to the GreA/GreB family.</text>
</comment>
<dbReference type="GO" id="GO:0006354">
    <property type="term" value="P:DNA-templated transcription elongation"/>
    <property type="evidence" value="ECO:0007669"/>
    <property type="project" value="TreeGrafter"/>
</dbReference>
<evidence type="ECO:0000256" key="7">
    <source>
        <dbReference type="ARBA" id="ARBA00030776"/>
    </source>
</evidence>
<evidence type="ECO:0000256" key="9">
    <source>
        <dbReference type="RuleBase" id="RU000556"/>
    </source>
</evidence>
<gene>
    <name evidence="8 12" type="primary">greA</name>
    <name evidence="12" type="ORF">BN961_00547</name>
</gene>
<feature type="domain" description="Transcription elongation factor GreA/GreB N-terminal" evidence="11">
    <location>
        <begin position="6"/>
        <end position="75"/>
    </location>
</feature>
<dbReference type="FunFam" id="1.10.287.180:FF:000001">
    <property type="entry name" value="Transcription elongation factor GreA"/>
    <property type="match status" value="1"/>
</dbReference>
<dbReference type="InterPro" id="IPR006359">
    <property type="entry name" value="Tscrpt_elong_fac_GreA"/>
</dbReference>
<dbReference type="EMBL" id="CCAZ020000001">
    <property type="protein sequence ID" value="CEG07165.1"/>
    <property type="molecule type" value="Genomic_DNA"/>
</dbReference>
<dbReference type="NCBIfam" id="NF001264">
    <property type="entry name" value="PRK00226.1-5"/>
    <property type="match status" value="1"/>
</dbReference>
<keyword evidence="13" id="KW-1185">Reference proteome</keyword>
<dbReference type="SUPFAM" id="SSF46557">
    <property type="entry name" value="GreA transcript cleavage protein, N-terminal domain"/>
    <property type="match status" value="1"/>
</dbReference>
<evidence type="ECO:0000256" key="8">
    <source>
        <dbReference type="HAMAP-Rule" id="MF_00105"/>
    </source>
</evidence>
<evidence type="ECO:0000256" key="6">
    <source>
        <dbReference type="ARBA" id="ARBA00024916"/>
    </source>
</evidence>
<dbReference type="PANTHER" id="PTHR30437:SF4">
    <property type="entry name" value="TRANSCRIPTION ELONGATION FACTOR GREA"/>
    <property type="match status" value="1"/>
</dbReference>
<dbReference type="InterPro" id="IPR036953">
    <property type="entry name" value="GreA/GreB_C_sf"/>
</dbReference>
<dbReference type="SUPFAM" id="SSF54534">
    <property type="entry name" value="FKBP-like"/>
    <property type="match status" value="1"/>
</dbReference>
<evidence type="ECO:0000256" key="5">
    <source>
        <dbReference type="ARBA" id="ARBA00023163"/>
    </source>
</evidence>
<evidence type="ECO:0000259" key="11">
    <source>
        <dbReference type="Pfam" id="PF03449"/>
    </source>
</evidence>
<dbReference type="FunFam" id="3.10.50.30:FF:000001">
    <property type="entry name" value="Transcription elongation factor GreA"/>
    <property type="match status" value="1"/>
</dbReference>
<dbReference type="STRING" id="1035.BN961_00547"/>
<comment type="caution">
    <text evidence="12">The sequence shown here is derived from an EMBL/GenBank/DDBJ whole genome shotgun (WGS) entry which is preliminary data.</text>
</comment>
<accession>A0A090MHV3</accession>
<dbReference type="PANTHER" id="PTHR30437">
    <property type="entry name" value="TRANSCRIPTION ELONGATION FACTOR GREA"/>
    <property type="match status" value="1"/>
</dbReference>
<name>A0A090MHV3_AFIFE</name>
<keyword evidence="3 8" id="KW-0805">Transcription regulation</keyword>
<dbReference type="Gene3D" id="1.10.287.180">
    <property type="entry name" value="Transcription elongation factor, GreA/GreB, N-terminal domain"/>
    <property type="match status" value="1"/>
</dbReference>
<dbReference type="GO" id="GO:0003677">
    <property type="term" value="F:DNA binding"/>
    <property type="evidence" value="ECO:0007669"/>
    <property type="project" value="UniProtKB-UniRule"/>
</dbReference>
<dbReference type="Pfam" id="PF01272">
    <property type="entry name" value="GreA_GreB"/>
    <property type="match status" value="1"/>
</dbReference>
<dbReference type="NCBIfam" id="NF001261">
    <property type="entry name" value="PRK00226.1-2"/>
    <property type="match status" value="1"/>
</dbReference>
<sequence length="167" mass="18564">MVEKLPITAAGLVALEDELKQRQSVERPRIIEAIAEARSHGDLSENAEYHAAKEAQSHNEGRIAELEDKLARADIIDVSKLSGDTIKFGATVTLIDEDTEKKVVYQIVGETEADAKKGRISITSPLARALIGKKKGTSVEVCRARRRQSLRGREGRLEVAFRELQWF</sequence>
<dbReference type="InterPro" id="IPR001437">
    <property type="entry name" value="Tscrpt_elong_fac_GreA/B_C"/>
</dbReference>
<feature type="domain" description="Transcription elongation factor GreA/GreB C-terminal" evidence="10">
    <location>
        <begin position="83"/>
        <end position="141"/>
    </location>
</feature>
<reference evidence="12 13" key="1">
    <citation type="journal article" date="2014" name="Genome Announc.">
        <title>Genome Sequence of Afipia felis Strain 76713, Isolated in Hospital Water Using an Amoeba Co-Culture Procedure.</title>
        <authorList>
            <person name="Benamar S."/>
            <person name="La Scola B."/>
            <person name="Croce O."/>
        </authorList>
    </citation>
    <scope>NUCLEOTIDE SEQUENCE [LARGE SCALE GENOMIC DNA]</scope>
    <source>
        <strain evidence="12 13">76713</strain>
    </source>
</reference>
<dbReference type="InterPro" id="IPR023459">
    <property type="entry name" value="Tscrpt_elong_fac_GreA/B_fam"/>
</dbReference>
<keyword evidence="4 8" id="KW-0238">DNA-binding</keyword>
<dbReference type="PIRSF" id="PIRSF006092">
    <property type="entry name" value="GreA_GreB"/>
    <property type="match status" value="1"/>
</dbReference>
<dbReference type="PROSITE" id="PS00829">
    <property type="entry name" value="GREAB_1"/>
    <property type="match status" value="1"/>
</dbReference>
<evidence type="ECO:0000256" key="2">
    <source>
        <dbReference type="ARBA" id="ARBA00013729"/>
    </source>
</evidence>
<evidence type="ECO:0000313" key="12">
    <source>
        <dbReference type="EMBL" id="CEG07165.1"/>
    </source>
</evidence>
<evidence type="ECO:0000259" key="10">
    <source>
        <dbReference type="Pfam" id="PF01272"/>
    </source>
</evidence>
<dbReference type="Proteomes" id="UP000035762">
    <property type="component" value="Unassembled WGS sequence"/>
</dbReference>
<protein>
    <recommendedName>
        <fullName evidence="2 8">Transcription elongation factor GreA</fullName>
    </recommendedName>
    <alternativeName>
        <fullName evidence="7 8">Transcript cleavage factor GreA</fullName>
    </alternativeName>
</protein>
<dbReference type="InterPro" id="IPR028624">
    <property type="entry name" value="Tscrpt_elong_fac_GreA/B"/>
</dbReference>
<dbReference type="NCBIfam" id="TIGR01462">
    <property type="entry name" value="greA"/>
    <property type="match status" value="1"/>
</dbReference>
<keyword evidence="5 8" id="KW-0804">Transcription</keyword>
<dbReference type="Gene3D" id="3.10.50.30">
    <property type="entry name" value="Transcription elongation factor, GreA/GreB, C-terminal domain"/>
    <property type="match status" value="1"/>
</dbReference>
<dbReference type="HAMAP" id="MF_00105">
    <property type="entry name" value="GreA_GreB"/>
    <property type="match status" value="1"/>
</dbReference>
<dbReference type="Pfam" id="PF03449">
    <property type="entry name" value="GreA_GreB_N"/>
    <property type="match status" value="1"/>
</dbReference>
<comment type="function">
    <text evidence="6 8 9">Necessary for efficient RNA polymerase transcription elongation past template-encoded arresting sites. The arresting sites in DNA have the property of trapping a certain fraction of elongating RNA polymerases that pass through, resulting in locked ternary complexes. Cleavage of the nascent transcript by cleavage factors such as GreA or GreB allows the resumption of elongation from the new 3'terminus. GreA releases sequences of 2 to 3 nucleotides.</text>
</comment>
<dbReference type="InterPro" id="IPR036805">
    <property type="entry name" value="Tscrpt_elong_fac_GreA/B_N_sf"/>
</dbReference>
<dbReference type="NCBIfam" id="NF001263">
    <property type="entry name" value="PRK00226.1-4"/>
    <property type="match status" value="1"/>
</dbReference>